<sequence>MTGNPVTLGFADIVITGALDQRPSRKPDYKAETLALAALSDALSDGPAGVLHQLARTVLRLTGAGSAGITLQEPAGMGLRWIAA</sequence>
<organism evidence="1 2">
    <name type="scientific">Paracoccus liaowanqingii</name>
    <dbReference type="NCBI Taxonomy" id="2560053"/>
    <lineage>
        <taxon>Bacteria</taxon>
        <taxon>Pseudomonadati</taxon>
        <taxon>Pseudomonadota</taxon>
        <taxon>Alphaproteobacteria</taxon>
        <taxon>Rhodobacterales</taxon>
        <taxon>Paracoccaceae</taxon>
        <taxon>Paracoccus</taxon>
    </lineage>
</organism>
<protein>
    <submittedName>
        <fullName evidence="1">Uncharacterized protein</fullName>
    </submittedName>
</protein>
<proteinExistence type="predicted"/>
<keyword evidence="2" id="KW-1185">Reference proteome</keyword>
<reference evidence="1 2" key="1">
    <citation type="submission" date="2019-03" db="EMBL/GenBank/DDBJ databases">
        <authorList>
            <person name="Li J."/>
        </authorList>
    </citation>
    <scope>NUCLEOTIDE SEQUENCE [LARGE SCALE GENOMIC DNA]</scope>
    <source>
        <strain evidence="1 2">3058</strain>
    </source>
</reference>
<name>A0A4Z1C5D1_9RHOB</name>
<evidence type="ECO:0000313" key="1">
    <source>
        <dbReference type="EMBL" id="TGN37465.1"/>
    </source>
</evidence>
<feature type="non-terminal residue" evidence="1">
    <location>
        <position position="84"/>
    </location>
</feature>
<evidence type="ECO:0000313" key="2">
    <source>
        <dbReference type="Proteomes" id="UP000297972"/>
    </source>
</evidence>
<accession>A0A4Z1C5D1</accession>
<dbReference type="AlphaFoldDB" id="A0A4Z1C5D1"/>
<gene>
    <name evidence="1" type="ORF">E4L95_22970</name>
</gene>
<comment type="caution">
    <text evidence="1">The sequence shown here is derived from an EMBL/GenBank/DDBJ whole genome shotgun (WGS) entry which is preliminary data.</text>
</comment>
<dbReference type="RefSeq" id="WP_205966117.1">
    <property type="nucleotide sequence ID" value="NZ_SRPG01000552.1"/>
</dbReference>
<dbReference type="EMBL" id="SRPG01000552">
    <property type="protein sequence ID" value="TGN37465.1"/>
    <property type="molecule type" value="Genomic_DNA"/>
</dbReference>
<dbReference type="Proteomes" id="UP000297972">
    <property type="component" value="Unassembled WGS sequence"/>
</dbReference>